<feature type="region of interest" description="Disordered" evidence="1">
    <location>
        <begin position="161"/>
        <end position="229"/>
    </location>
</feature>
<dbReference type="OrthoDB" id="8962793at2759"/>
<feature type="compositionally biased region" description="Low complexity" evidence="1">
    <location>
        <begin position="136"/>
        <end position="149"/>
    </location>
</feature>
<reference evidence="2 3" key="1">
    <citation type="submission" date="2019-03" db="EMBL/GenBank/DDBJ databases">
        <title>First draft genome of Liparis tanakae, snailfish: a comprehensive survey of snailfish specific genes.</title>
        <authorList>
            <person name="Kim W."/>
            <person name="Song I."/>
            <person name="Jeong J.-H."/>
            <person name="Kim D."/>
            <person name="Kim S."/>
            <person name="Ryu S."/>
            <person name="Song J.Y."/>
            <person name="Lee S.K."/>
        </authorList>
    </citation>
    <scope>NUCLEOTIDE SEQUENCE [LARGE SCALE GENOMIC DNA]</scope>
    <source>
        <tissue evidence="2">Muscle</tissue>
    </source>
</reference>
<feature type="region of interest" description="Disordered" evidence="1">
    <location>
        <begin position="506"/>
        <end position="579"/>
    </location>
</feature>
<gene>
    <name evidence="2" type="ORF">EYF80_036239</name>
</gene>
<dbReference type="EMBL" id="SRLO01000513">
    <property type="protein sequence ID" value="TNN53539.1"/>
    <property type="molecule type" value="Genomic_DNA"/>
</dbReference>
<feature type="compositionally biased region" description="Acidic residues" evidence="1">
    <location>
        <begin position="538"/>
        <end position="557"/>
    </location>
</feature>
<accession>A0A4Z2GJS5</accession>
<feature type="region of interest" description="Disordered" evidence="1">
    <location>
        <begin position="1"/>
        <end position="36"/>
    </location>
</feature>
<protein>
    <recommendedName>
        <fullName evidence="4">C2H2-type domain-containing protein</fullName>
    </recommendedName>
</protein>
<feature type="compositionally biased region" description="Acidic residues" evidence="1">
    <location>
        <begin position="508"/>
        <end position="521"/>
    </location>
</feature>
<feature type="compositionally biased region" description="Basic and acidic residues" evidence="1">
    <location>
        <begin position="72"/>
        <end position="134"/>
    </location>
</feature>
<feature type="region of interest" description="Disordered" evidence="1">
    <location>
        <begin position="60"/>
        <end position="149"/>
    </location>
</feature>
<organism evidence="2 3">
    <name type="scientific">Liparis tanakae</name>
    <name type="common">Tanaka's snailfish</name>
    <dbReference type="NCBI Taxonomy" id="230148"/>
    <lineage>
        <taxon>Eukaryota</taxon>
        <taxon>Metazoa</taxon>
        <taxon>Chordata</taxon>
        <taxon>Craniata</taxon>
        <taxon>Vertebrata</taxon>
        <taxon>Euteleostomi</taxon>
        <taxon>Actinopterygii</taxon>
        <taxon>Neopterygii</taxon>
        <taxon>Teleostei</taxon>
        <taxon>Neoteleostei</taxon>
        <taxon>Acanthomorphata</taxon>
        <taxon>Eupercaria</taxon>
        <taxon>Perciformes</taxon>
        <taxon>Cottioidei</taxon>
        <taxon>Cottales</taxon>
        <taxon>Liparidae</taxon>
        <taxon>Liparis</taxon>
    </lineage>
</organism>
<feature type="compositionally biased region" description="Polar residues" evidence="1">
    <location>
        <begin position="168"/>
        <end position="179"/>
    </location>
</feature>
<evidence type="ECO:0000313" key="3">
    <source>
        <dbReference type="Proteomes" id="UP000314294"/>
    </source>
</evidence>
<dbReference type="AlphaFoldDB" id="A0A4Z2GJS5"/>
<feature type="compositionally biased region" description="Basic and acidic residues" evidence="1">
    <location>
        <begin position="562"/>
        <end position="579"/>
    </location>
</feature>
<evidence type="ECO:0000313" key="2">
    <source>
        <dbReference type="EMBL" id="TNN53539.1"/>
    </source>
</evidence>
<dbReference type="Proteomes" id="UP000314294">
    <property type="component" value="Unassembled WGS sequence"/>
</dbReference>
<evidence type="ECO:0000256" key="1">
    <source>
        <dbReference type="SAM" id="MobiDB-lite"/>
    </source>
</evidence>
<proteinExistence type="predicted"/>
<name>A0A4Z2GJS5_9TELE</name>
<evidence type="ECO:0008006" key="4">
    <source>
        <dbReference type="Google" id="ProtNLM"/>
    </source>
</evidence>
<keyword evidence="3" id="KW-1185">Reference proteome</keyword>
<sequence>MHPEGGGHARSWLPTAVKPSKKKKSYRKPSTTDMRSLLEFPRYKLVPPHVQLVLQQEVPPEQQVWTSSLDPEPPHVKEDPEPPHVKEDPEPPHVKEDPEPPHVKEDPEPPHVKEDPEPPHVIEDPEPPHVKEDQGEVSQEGEQLQGLEEAGLMYSFIVKSEDDEEEAQSSQLHQRPSEQMETEADGEDCGGPEPARNSDPDPDGETGVSSEPVTDDSVDWKETRDPQSEMKPIKHYTICPLCLKAYKALTQHLRRTHLVLNLDERRLLLNMASGRVNIRLAPCPVSGCRYLSSRLDKHLQDGHPELSRHRMVKETQAARRAMTVQLLGSLRATNPPVAMVSDFDIHQSDLEELQGVKVQARKLCPYQKEATEGSHPTLKQVENATSRASRVRSFLFHLSVGKSDLASWLFLDDLPGIMRYAAHLMSEGKQVTTVNFYLRNVLQFLRYLQDRPPAACRMRRGQITAVVRTVRQAAGSLSRRVVTHRREASARKRACIVSRASRRRCQEQEEEEEEEEQEQEQEQARPLIPELPTKMEAEDGVDSAAEEEEEEEEEQEQQQEQQSKKNTDRKSSRLQRAEHRGIPWRPTSFILYERLKMCCCHITLHCVVYEQHVPHILLDSLS</sequence>
<comment type="caution">
    <text evidence="2">The sequence shown here is derived from an EMBL/GenBank/DDBJ whole genome shotgun (WGS) entry which is preliminary data.</text>
</comment>
<feature type="compositionally biased region" description="Basic and acidic residues" evidence="1">
    <location>
        <begin position="218"/>
        <end position="229"/>
    </location>
</feature>
<feature type="compositionally biased region" description="Acidic residues" evidence="1">
    <location>
        <begin position="180"/>
        <end position="190"/>
    </location>
</feature>